<sequence length="405" mass="46690">MRTLTVKNFGPINKAIIKMRKANVIIGPQSSGKSCILKIACHCCWVEKRIELSQSPTEFEKKDKFINGLLHFHKLEGYLKDNSYIQYESDQMSFTYAKSAFSFSWKEKRWEYKRPLLSYIPAERNIVAVIPNWYEVKFDDNNIRSFMADWETARKERVKKIDILNLKVSYRYDANNNEDKVDMDDGVTMAFTNTSSGLQSLIPLYVHLDYLTGKGLTQKAASIADENNISRMYTTLMLNFLKGMGTNDAKLEDLIDITNKNSIAQLQKLYKRLVENDHCDIFVEEPEENLFPETQYELVNWLASKINEHDAHSLFVSTHSPYIMSSFNNLLQGGEIKTLHPEKAKKVADIIDHKALLYHEDFSAYAVKDGEVHDIMDHEMGLISADELDSISDYIGSKFEKLLDL</sequence>
<protein>
    <submittedName>
        <fullName evidence="1">ATP-binding protein</fullName>
    </submittedName>
</protein>
<proteinExistence type="predicted"/>
<dbReference type="EMBL" id="DWZE01000133">
    <property type="protein sequence ID" value="HJA84450.1"/>
    <property type="molecule type" value="Genomic_DNA"/>
</dbReference>
<dbReference type="GO" id="GO:0005524">
    <property type="term" value="F:ATP binding"/>
    <property type="evidence" value="ECO:0007669"/>
    <property type="project" value="UniProtKB-KW"/>
</dbReference>
<dbReference type="Proteomes" id="UP000823860">
    <property type="component" value="Unassembled WGS sequence"/>
</dbReference>
<name>A0A9D2HT00_9BACE</name>
<comment type="caution">
    <text evidence="1">The sequence shown here is derived from an EMBL/GenBank/DDBJ whole genome shotgun (WGS) entry which is preliminary data.</text>
</comment>
<dbReference type="PANTHER" id="PTHR43581">
    <property type="entry name" value="ATP/GTP PHOSPHATASE"/>
    <property type="match status" value="1"/>
</dbReference>
<reference evidence="1" key="1">
    <citation type="journal article" date="2021" name="PeerJ">
        <title>Extensive microbial diversity within the chicken gut microbiome revealed by metagenomics and culture.</title>
        <authorList>
            <person name="Gilroy R."/>
            <person name="Ravi A."/>
            <person name="Getino M."/>
            <person name="Pursley I."/>
            <person name="Horton D.L."/>
            <person name="Alikhan N.F."/>
            <person name="Baker D."/>
            <person name="Gharbi K."/>
            <person name="Hall N."/>
            <person name="Watson M."/>
            <person name="Adriaenssens E.M."/>
            <person name="Foster-Nyarko E."/>
            <person name="Jarju S."/>
            <person name="Secka A."/>
            <person name="Antonio M."/>
            <person name="Oren A."/>
            <person name="Chaudhuri R.R."/>
            <person name="La Ragione R."/>
            <person name="Hildebrand F."/>
            <person name="Pallen M.J."/>
        </authorList>
    </citation>
    <scope>NUCLEOTIDE SEQUENCE</scope>
    <source>
        <strain evidence="1">ChiHecec1B25-7008</strain>
    </source>
</reference>
<dbReference type="InterPro" id="IPR051396">
    <property type="entry name" value="Bact_Antivir_Def_Nuclease"/>
</dbReference>
<dbReference type="InterPro" id="IPR027417">
    <property type="entry name" value="P-loop_NTPase"/>
</dbReference>
<gene>
    <name evidence="1" type="ORF">H9785_10860</name>
</gene>
<dbReference type="AlphaFoldDB" id="A0A9D2HT00"/>
<organism evidence="1 2">
    <name type="scientific">Candidatus Bacteroides intestinavium</name>
    <dbReference type="NCBI Taxonomy" id="2838469"/>
    <lineage>
        <taxon>Bacteria</taxon>
        <taxon>Pseudomonadati</taxon>
        <taxon>Bacteroidota</taxon>
        <taxon>Bacteroidia</taxon>
        <taxon>Bacteroidales</taxon>
        <taxon>Bacteroidaceae</taxon>
        <taxon>Bacteroides</taxon>
    </lineage>
</organism>
<dbReference type="PANTHER" id="PTHR43581:SF2">
    <property type="entry name" value="EXCINUCLEASE ATPASE SUBUNIT"/>
    <property type="match status" value="1"/>
</dbReference>
<accession>A0A9D2HT00</accession>
<keyword evidence="1" id="KW-0547">Nucleotide-binding</keyword>
<reference evidence="1" key="2">
    <citation type="submission" date="2021-04" db="EMBL/GenBank/DDBJ databases">
        <authorList>
            <person name="Gilroy R."/>
        </authorList>
    </citation>
    <scope>NUCLEOTIDE SEQUENCE</scope>
    <source>
        <strain evidence="1">ChiHecec1B25-7008</strain>
    </source>
</reference>
<evidence type="ECO:0000313" key="1">
    <source>
        <dbReference type="EMBL" id="HJA84450.1"/>
    </source>
</evidence>
<keyword evidence="1" id="KW-0067">ATP-binding</keyword>
<dbReference type="SUPFAM" id="SSF52540">
    <property type="entry name" value="P-loop containing nucleoside triphosphate hydrolases"/>
    <property type="match status" value="1"/>
</dbReference>
<dbReference type="Gene3D" id="3.40.50.300">
    <property type="entry name" value="P-loop containing nucleotide triphosphate hydrolases"/>
    <property type="match status" value="1"/>
</dbReference>
<evidence type="ECO:0000313" key="2">
    <source>
        <dbReference type="Proteomes" id="UP000823860"/>
    </source>
</evidence>